<dbReference type="EnsemblPlants" id="Solyc06g075563.1.1">
    <property type="protein sequence ID" value="Solyc06g075563.1.1"/>
    <property type="gene ID" value="Solyc06g075563.1"/>
</dbReference>
<accession>A0A3Q7H3W3</accession>
<evidence type="ECO:0000313" key="1">
    <source>
        <dbReference type="EnsemblPlants" id="Solyc06g075563.1.1"/>
    </source>
</evidence>
<evidence type="ECO:0000313" key="2">
    <source>
        <dbReference type="Proteomes" id="UP000004994"/>
    </source>
</evidence>
<dbReference type="InParanoid" id="A0A3Q7H3W3"/>
<dbReference type="Gramene" id="Solyc06g075563.1.1">
    <property type="protein sequence ID" value="Solyc06g075563.1.1"/>
    <property type="gene ID" value="Solyc06g075563.1"/>
</dbReference>
<protein>
    <submittedName>
        <fullName evidence="1">Uncharacterized protein</fullName>
    </submittedName>
</protein>
<name>A0A3Q7H3W3_SOLLC</name>
<dbReference type="AlphaFoldDB" id="A0A3Q7H3W3"/>
<keyword evidence="2" id="KW-1185">Reference proteome</keyword>
<sequence length="177" mass="19911">MVELYNNPFLLPAKQNKIHLVMVPFPSIQKWSCFNKFTFCQRLSSGFFNTTIALILSVRVRLSMTMVNPNDLILVSIIFGCTYVVHERLLARMLCHRPSVECIGSDPQHQDGELILEVLQDVLPIGLANSLSYLMKSRFSGKGNPELSHTSLNSIITTDTVEGIDLESFPILLPMDN</sequence>
<reference evidence="1" key="1">
    <citation type="journal article" date="2012" name="Nature">
        <title>The tomato genome sequence provides insights into fleshy fruit evolution.</title>
        <authorList>
            <consortium name="Tomato Genome Consortium"/>
        </authorList>
    </citation>
    <scope>NUCLEOTIDE SEQUENCE [LARGE SCALE GENOMIC DNA]</scope>
    <source>
        <strain evidence="1">cv. Heinz 1706</strain>
    </source>
</reference>
<dbReference type="Proteomes" id="UP000004994">
    <property type="component" value="Chromosome 6"/>
</dbReference>
<reference evidence="1" key="2">
    <citation type="submission" date="2019-01" db="UniProtKB">
        <authorList>
            <consortium name="EnsemblPlants"/>
        </authorList>
    </citation>
    <scope>IDENTIFICATION</scope>
    <source>
        <strain evidence="1">cv. Heinz 1706</strain>
    </source>
</reference>
<organism evidence="1">
    <name type="scientific">Solanum lycopersicum</name>
    <name type="common">Tomato</name>
    <name type="synonym">Lycopersicon esculentum</name>
    <dbReference type="NCBI Taxonomy" id="4081"/>
    <lineage>
        <taxon>Eukaryota</taxon>
        <taxon>Viridiplantae</taxon>
        <taxon>Streptophyta</taxon>
        <taxon>Embryophyta</taxon>
        <taxon>Tracheophyta</taxon>
        <taxon>Spermatophyta</taxon>
        <taxon>Magnoliopsida</taxon>
        <taxon>eudicotyledons</taxon>
        <taxon>Gunneridae</taxon>
        <taxon>Pentapetalae</taxon>
        <taxon>asterids</taxon>
        <taxon>lamiids</taxon>
        <taxon>Solanales</taxon>
        <taxon>Solanaceae</taxon>
        <taxon>Solanoideae</taxon>
        <taxon>Solaneae</taxon>
        <taxon>Solanum</taxon>
        <taxon>Solanum subgen. Lycopersicon</taxon>
    </lineage>
</organism>
<proteinExistence type="predicted"/>